<evidence type="ECO:0000256" key="5">
    <source>
        <dbReference type="ARBA" id="ARBA00022840"/>
    </source>
</evidence>
<feature type="compositionally biased region" description="Low complexity" evidence="6">
    <location>
        <begin position="217"/>
        <end position="239"/>
    </location>
</feature>
<dbReference type="GO" id="GO:0005524">
    <property type="term" value="F:ATP binding"/>
    <property type="evidence" value="ECO:0007669"/>
    <property type="project" value="UniProtKB-KW"/>
</dbReference>
<keyword evidence="5" id="KW-0067">ATP-binding</keyword>
<dbReference type="SUPFAM" id="SSF56112">
    <property type="entry name" value="Protein kinase-like (PK-like)"/>
    <property type="match status" value="1"/>
</dbReference>
<keyword evidence="9" id="KW-1185">Reference proteome</keyword>
<feature type="compositionally biased region" description="Basic residues" evidence="6">
    <location>
        <begin position="130"/>
        <end position="145"/>
    </location>
</feature>
<evidence type="ECO:0000313" key="8">
    <source>
        <dbReference type="EMBL" id="URE48063.1"/>
    </source>
</evidence>
<dbReference type="InterPro" id="IPR000719">
    <property type="entry name" value="Prot_kinase_dom"/>
</dbReference>
<keyword evidence="2" id="KW-0808">Transferase</keyword>
<dbReference type="EMBL" id="CP097511">
    <property type="protein sequence ID" value="URE48063.1"/>
    <property type="molecule type" value="Genomic_DNA"/>
</dbReference>
<dbReference type="Pfam" id="PF00069">
    <property type="entry name" value="Pkinase"/>
    <property type="match status" value="1"/>
</dbReference>
<evidence type="ECO:0000313" key="9">
    <source>
        <dbReference type="Proteomes" id="UP001055439"/>
    </source>
</evidence>
<protein>
    <submittedName>
        <fullName evidence="8">CBL-interacting serine threonine-protein kinase 11</fullName>
    </submittedName>
</protein>
<dbReference type="PANTHER" id="PTHR43895:SF151">
    <property type="entry name" value="CBL-INTERACTING SERINE_THREONINE-PROTEIN KINASE 11"/>
    <property type="match status" value="1"/>
</dbReference>
<feature type="non-terminal residue" evidence="8">
    <location>
        <position position="1"/>
    </location>
</feature>
<dbReference type="PANTHER" id="PTHR43895">
    <property type="entry name" value="CALCIUM/CALMODULIN-DEPENDENT PROTEIN KINASE KINASE-RELATED"/>
    <property type="match status" value="1"/>
</dbReference>
<proteinExistence type="predicted"/>
<dbReference type="Gene3D" id="1.10.510.10">
    <property type="entry name" value="Transferase(Phosphotransferase) domain 1"/>
    <property type="match status" value="1"/>
</dbReference>
<dbReference type="AlphaFoldDB" id="A0A9E7IK51"/>
<dbReference type="PROSITE" id="PS50011">
    <property type="entry name" value="PROTEIN_KINASE_DOM"/>
    <property type="match status" value="1"/>
</dbReference>
<evidence type="ECO:0000259" key="7">
    <source>
        <dbReference type="PROSITE" id="PS50011"/>
    </source>
</evidence>
<feature type="domain" description="Protein kinase" evidence="7">
    <location>
        <begin position="1"/>
        <end position="239"/>
    </location>
</feature>
<evidence type="ECO:0000256" key="4">
    <source>
        <dbReference type="ARBA" id="ARBA00022777"/>
    </source>
</evidence>
<dbReference type="GO" id="GO:0004674">
    <property type="term" value="F:protein serine/threonine kinase activity"/>
    <property type="evidence" value="ECO:0007669"/>
    <property type="project" value="UniProtKB-KW"/>
</dbReference>
<evidence type="ECO:0000256" key="6">
    <source>
        <dbReference type="SAM" id="MobiDB-lite"/>
    </source>
</evidence>
<feature type="region of interest" description="Disordered" evidence="6">
    <location>
        <begin position="112"/>
        <end position="239"/>
    </location>
</feature>
<reference evidence="8" key="1">
    <citation type="submission" date="2022-05" db="EMBL/GenBank/DDBJ databases">
        <title>The Musa troglodytarum L. genome provides insights into the mechanism of non-climacteric behaviour and enrichment of carotenoids.</title>
        <authorList>
            <person name="Wang J."/>
        </authorList>
    </citation>
    <scope>NUCLEOTIDE SEQUENCE</scope>
    <source>
        <tissue evidence="8">Leaf</tissue>
    </source>
</reference>
<dbReference type="OrthoDB" id="193931at2759"/>
<dbReference type="GO" id="GO:0007165">
    <property type="term" value="P:signal transduction"/>
    <property type="evidence" value="ECO:0007669"/>
    <property type="project" value="TreeGrafter"/>
</dbReference>
<sequence length="239" mass="25336">RRRVLGRGASAKVYHARHVPSGHTVAIRVFPNPRHSADSFICEISALHRLCHPHTVCLHEVLASHSNVYLVLELAKGGELISRVQDRDCLQDDLCRRLFRRLVSAVAYSPSAASSTGTSSLRTSFSTTAGRRRSWPRRSSCRGRGSRGTTVPRRTYGPVESSSSCSTPDPSPSTTTTSRLSTARSTEATTAAPAGHPPTSAASSPASSIPTPPPASPSTASSATPGSPGASTPTSWRLW</sequence>
<feature type="compositionally biased region" description="Low complexity" evidence="6">
    <location>
        <begin position="112"/>
        <end position="129"/>
    </location>
</feature>
<accession>A0A9E7IK51</accession>
<evidence type="ECO:0000256" key="2">
    <source>
        <dbReference type="ARBA" id="ARBA00022679"/>
    </source>
</evidence>
<keyword evidence="3" id="KW-0547">Nucleotide-binding</keyword>
<dbReference type="InterPro" id="IPR011009">
    <property type="entry name" value="Kinase-like_dom_sf"/>
</dbReference>
<evidence type="ECO:0000256" key="1">
    <source>
        <dbReference type="ARBA" id="ARBA00022527"/>
    </source>
</evidence>
<evidence type="ECO:0000256" key="3">
    <source>
        <dbReference type="ARBA" id="ARBA00022741"/>
    </source>
</evidence>
<organism evidence="8 9">
    <name type="scientific">Musa troglodytarum</name>
    <name type="common">fe'i banana</name>
    <dbReference type="NCBI Taxonomy" id="320322"/>
    <lineage>
        <taxon>Eukaryota</taxon>
        <taxon>Viridiplantae</taxon>
        <taxon>Streptophyta</taxon>
        <taxon>Embryophyta</taxon>
        <taxon>Tracheophyta</taxon>
        <taxon>Spermatophyta</taxon>
        <taxon>Magnoliopsida</taxon>
        <taxon>Liliopsida</taxon>
        <taxon>Zingiberales</taxon>
        <taxon>Musaceae</taxon>
        <taxon>Musa</taxon>
    </lineage>
</organism>
<keyword evidence="1" id="KW-0723">Serine/threonine-protein kinase</keyword>
<dbReference type="SMART" id="SM00220">
    <property type="entry name" value="S_TKc"/>
    <property type="match status" value="1"/>
</dbReference>
<feature type="compositionally biased region" description="Low complexity" evidence="6">
    <location>
        <begin position="161"/>
        <end position="209"/>
    </location>
</feature>
<name>A0A9E7IK51_9LILI</name>
<dbReference type="Proteomes" id="UP001055439">
    <property type="component" value="Chromosome 9"/>
</dbReference>
<keyword evidence="4 8" id="KW-0418">Kinase</keyword>
<gene>
    <name evidence="8" type="ORF">MUK42_13611</name>
</gene>